<evidence type="ECO:0000313" key="6">
    <source>
        <dbReference type="Proteomes" id="UP000597338"/>
    </source>
</evidence>
<comment type="similarity">
    <text evidence="2 4">Belongs to the class-III pyridoxal-phosphate-dependent aminotransferase family.</text>
</comment>
<protein>
    <submittedName>
        <fullName evidence="5">Aspartate aminotransferase family protein</fullName>
    </submittedName>
</protein>
<evidence type="ECO:0000256" key="4">
    <source>
        <dbReference type="RuleBase" id="RU003560"/>
    </source>
</evidence>
<comment type="cofactor">
    <cofactor evidence="1">
        <name>pyridoxal 5'-phosphate</name>
        <dbReference type="ChEBI" id="CHEBI:597326"/>
    </cofactor>
</comment>
<dbReference type="CDD" id="cd00610">
    <property type="entry name" value="OAT_like"/>
    <property type="match status" value="1"/>
</dbReference>
<evidence type="ECO:0000313" key="5">
    <source>
        <dbReference type="EMBL" id="GGC23776.1"/>
    </source>
</evidence>
<evidence type="ECO:0000256" key="3">
    <source>
        <dbReference type="ARBA" id="ARBA00022898"/>
    </source>
</evidence>
<dbReference type="Gene3D" id="3.40.640.10">
    <property type="entry name" value="Type I PLP-dependent aspartate aminotransferase-like (Major domain)"/>
    <property type="match status" value="1"/>
</dbReference>
<dbReference type="SUPFAM" id="SSF53383">
    <property type="entry name" value="PLP-dependent transferases"/>
    <property type="match status" value="1"/>
</dbReference>
<gene>
    <name evidence="5" type="ORF">GCM10011386_14700</name>
</gene>
<dbReference type="InterPro" id="IPR015424">
    <property type="entry name" value="PyrdxlP-dep_Trfase"/>
</dbReference>
<accession>A0ABQ1LF36</accession>
<dbReference type="PANTHER" id="PTHR43094:SF1">
    <property type="entry name" value="AMINOTRANSFERASE CLASS-III"/>
    <property type="match status" value="1"/>
</dbReference>
<dbReference type="InterPro" id="IPR015421">
    <property type="entry name" value="PyrdxlP-dep_Trfase_major"/>
</dbReference>
<dbReference type="InterPro" id="IPR005814">
    <property type="entry name" value="Aminotrans_3"/>
</dbReference>
<name>A0ABQ1LF36_9SPHI</name>
<dbReference type="GO" id="GO:0008483">
    <property type="term" value="F:transaminase activity"/>
    <property type="evidence" value="ECO:0007669"/>
    <property type="project" value="UniProtKB-KW"/>
</dbReference>
<keyword evidence="5" id="KW-0808">Transferase</keyword>
<evidence type="ECO:0000256" key="2">
    <source>
        <dbReference type="ARBA" id="ARBA00008954"/>
    </source>
</evidence>
<dbReference type="InterPro" id="IPR049704">
    <property type="entry name" value="Aminotrans_3_PPA_site"/>
</dbReference>
<dbReference type="Proteomes" id="UP000597338">
    <property type="component" value="Unassembled WGS sequence"/>
</dbReference>
<dbReference type="PROSITE" id="PS00600">
    <property type="entry name" value="AA_TRANSFER_CLASS_3"/>
    <property type="match status" value="1"/>
</dbReference>
<keyword evidence="3 4" id="KW-0663">Pyridoxal phosphate</keyword>
<dbReference type="Gene3D" id="3.90.1150.10">
    <property type="entry name" value="Aspartate Aminotransferase, domain 1"/>
    <property type="match status" value="1"/>
</dbReference>
<dbReference type="InterPro" id="IPR015422">
    <property type="entry name" value="PyrdxlP-dep_Trfase_small"/>
</dbReference>
<comment type="caution">
    <text evidence="5">The sequence shown here is derived from an EMBL/GenBank/DDBJ whole genome shotgun (WGS) entry which is preliminary data.</text>
</comment>
<dbReference type="PIRSF" id="PIRSF000521">
    <property type="entry name" value="Transaminase_4ab_Lys_Orn"/>
    <property type="match status" value="1"/>
</dbReference>
<dbReference type="RefSeq" id="WP_188749065.1">
    <property type="nucleotide sequence ID" value="NZ_BMIK01000003.1"/>
</dbReference>
<proteinExistence type="inferred from homology"/>
<evidence type="ECO:0000256" key="1">
    <source>
        <dbReference type="ARBA" id="ARBA00001933"/>
    </source>
</evidence>
<dbReference type="PANTHER" id="PTHR43094">
    <property type="entry name" value="AMINOTRANSFERASE"/>
    <property type="match status" value="1"/>
</dbReference>
<dbReference type="Pfam" id="PF00202">
    <property type="entry name" value="Aminotran_3"/>
    <property type="match status" value="1"/>
</dbReference>
<sequence>MSVIQITNDPISREQGDINASELRNRYLSGLDAQTRDWIEADAAVFLHQALSTPVMNVLSKTEGACIYDLRGNEYLDLHGNGVHNAGFSNPEVLTAVIQQLQSQLAFTPRRYTNIPAIRLAQKLVAITPEPLTRVLFCPGGSEAIEMAVTLAKQVTGRWKTLSYWDSYHGNGFQAASIGGEEHFTGGNGPMVPGAFHVEFPNYYRNPWGLTDTEAIDEQYIRQLDVILQRHPDVAALVAEPISATPVVPSRYYWERVRECCDRHGIFLIFDEIIEGLGRTGRWFACEHYVIPDVLVLGKSLGGGVLPLAGIVTKEQFNVVSHRSIGHYTHEKNPLSATAGLAAIHYLEAHRLIENAAAMGAYLLEGFRDMQQRFPVIGHVAGKGLHIGLDLVTDSATKERAIFYAEQVMYACMENGVAFKVIEGNVATIRPALTITKTQCDTILSVFEHAFNKIKL</sequence>
<keyword evidence="6" id="KW-1185">Reference proteome</keyword>
<reference evidence="6" key="1">
    <citation type="journal article" date="2019" name="Int. J. Syst. Evol. Microbiol.">
        <title>The Global Catalogue of Microorganisms (GCM) 10K type strain sequencing project: providing services to taxonomists for standard genome sequencing and annotation.</title>
        <authorList>
            <consortium name="The Broad Institute Genomics Platform"/>
            <consortium name="The Broad Institute Genome Sequencing Center for Infectious Disease"/>
            <person name="Wu L."/>
            <person name="Ma J."/>
        </authorList>
    </citation>
    <scope>NUCLEOTIDE SEQUENCE [LARGE SCALE GENOMIC DNA]</scope>
    <source>
        <strain evidence="6">CGMCC 1.15342</strain>
    </source>
</reference>
<organism evidence="5 6">
    <name type="scientific">Parapedobacter defluvii</name>
    <dbReference type="NCBI Taxonomy" id="2045106"/>
    <lineage>
        <taxon>Bacteria</taxon>
        <taxon>Pseudomonadati</taxon>
        <taxon>Bacteroidota</taxon>
        <taxon>Sphingobacteriia</taxon>
        <taxon>Sphingobacteriales</taxon>
        <taxon>Sphingobacteriaceae</taxon>
        <taxon>Parapedobacter</taxon>
    </lineage>
</organism>
<dbReference type="NCBIfam" id="NF004755">
    <property type="entry name" value="PRK06082.1"/>
    <property type="match status" value="1"/>
</dbReference>
<keyword evidence="5" id="KW-0032">Aminotransferase</keyword>
<dbReference type="EMBL" id="BMIK01000003">
    <property type="protein sequence ID" value="GGC23776.1"/>
    <property type="molecule type" value="Genomic_DNA"/>
</dbReference>